<keyword evidence="2" id="KW-0808">Transferase</keyword>
<comment type="caution">
    <text evidence="4">The sequence shown here is derived from an EMBL/GenBank/DDBJ whole genome shotgun (WGS) entry which is preliminary data.</text>
</comment>
<accession>A0A813J8H2</accession>
<dbReference type="Proteomes" id="UP000626109">
    <property type="component" value="Unassembled WGS sequence"/>
</dbReference>
<feature type="domain" description="Sulfotransferase" evidence="3">
    <location>
        <begin position="61"/>
        <end position="331"/>
    </location>
</feature>
<dbReference type="InterPro" id="IPR000863">
    <property type="entry name" value="Sulfotransferase_dom"/>
</dbReference>
<evidence type="ECO:0000259" key="3">
    <source>
        <dbReference type="Pfam" id="PF00685"/>
    </source>
</evidence>
<gene>
    <name evidence="4" type="ORF">PGLA2088_LOCUS16917</name>
</gene>
<dbReference type="EMBL" id="CAJNNW010021750">
    <property type="protein sequence ID" value="CAE8668412.1"/>
    <property type="molecule type" value="Genomic_DNA"/>
</dbReference>
<name>A0A813J8H2_POLGL</name>
<dbReference type="Gene3D" id="3.40.50.300">
    <property type="entry name" value="P-loop containing nucleotide triphosphate hydrolases"/>
    <property type="match status" value="1"/>
</dbReference>
<comment type="similarity">
    <text evidence="1">Belongs to the sulfotransferase 1 family.</text>
</comment>
<dbReference type="SUPFAM" id="SSF52540">
    <property type="entry name" value="P-loop containing nucleoside triphosphate hydrolases"/>
    <property type="match status" value="1"/>
</dbReference>
<evidence type="ECO:0000313" key="4">
    <source>
        <dbReference type="EMBL" id="CAE8668412.1"/>
    </source>
</evidence>
<dbReference type="GO" id="GO:0008146">
    <property type="term" value="F:sulfotransferase activity"/>
    <property type="evidence" value="ECO:0007669"/>
    <property type="project" value="InterPro"/>
</dbReference>
<dbReference type="Pfam" id="PF00685">
    <property type="entry name" value="Sulfotransfer_1"/>
    <property type="match status" value="1"/>
</dbReference>
<evidence type="ECO:0000256" key="2">
    <source>
        <dbReference type="ARBA" id="ARBA00022679"/>
    </source>
</evidence>
<dbReference type="InterPro" id="IPR027417">
    <property type="entry name" value="P-loop_NTPase"/>
</dbReference>
<dbReference type="AlphaFoldDB" id="A0A813J8H2"/>
<reference evidence="4" key="1">
    <citation type="submission" date="2021-02" db="EMBL/GenBank/DDBJ databases">
        <authorList>
            <person name="Dougan E. K."/>
            <person name="Rhodes N."/>
            <person name="Thang M."/>
            <person name="Chan C."/>
        </authorList>
    </citation>
    <scope>NUCLEOTIDE SEQUENCE</scope>
</reference>
<evidence type="ECO:0000313" key="5">
    <source>
        <dbReference type="Proteomes" id="UP000626109"/>
    </source>
</evidence>
<sequence>MGIPESKHACCVGRKSAPAEEVEIMDEFGYKHVVIRGVVYPGFVRGEAVADCQSNLVLRSDDIIIATYPKCGTTWMQQIVMTLLHGGDVSKVQDPMFQAPWIESITSMSLGAAEGTNGAVMNVDELMAWDGATAGGPKPGRRAFKTHAPVELVPWKGGLGILGGPKVIVVVRNPKDACVSMYHHTKDLPGFAYTGDFGHFTSSLFLRGRVEFGCFWAWYAGWLTAFRASGRAIHLVSYEELKADPKREIRQIADFLGITASDEVVAKTAAGSAFDSMKEIFKKTDEEKEKAGSPVKKNHIRSGQKGGWRNVIQGPLLAEFDEVHARKCAELGLTYNFEF</sequence>
<evidence type="ECO:0000256" key="1">
    <source>
        <dbReference type="ARBA" id="ARBA00005771"/>
    </source>
</evidence>
<organism evidence="4 5">
    <name type="scientific">Polarella glacialis</name>
    <name type="common">Dinoflagellate</name>
    <dbReference type="NCBI Taxonomy" id="89957"/>
    <lineage>
        <taxon>Eukaryota</taxon>
        <taxon>Sar</taxon>
        <taxon>Alveolata</taxon>
        <taxon>Dinophyceae</taxon>
        <taxon>Suessiales</taxon>
        <taxon>Suessiaceae</taxon>
        <taxon>Polarella</taxon>
    </lineage>
</organism>
<protein>
    <recommendedName>
        <fullName evidence="3">Sulfotransferase domain-containing protein</fullName>
    </recommendedName>
</protein>
<proteinExistence type="inferred from homology"/>
<dbReference type="PANTHER" id="PTHR11783">
    <property type="entry name" value="SULFOTRANSFERASE SULT"/>
    <property type="match status" value="1"/>
</dbReference>